<evidence type="ECO:0000256" key="1">
    <source>
        <dbReference type="ARBA" id="ARBA00022614"/>
    </source>
</evidence>
<keyword evidence="2" id="KW-0677">Repeat</keyword>
<protein>
    <submittedName>
        <fullName evidence="3">Putative leucine-rich repeat domain, L domain-containing protein</fullName>
    </submittedName>
</protein>
<dbReference type="Pfam" id="PF07725">
    <property type="entry name" value="LRR_3"/>
    <property type="match status" value="1"/>
</dbReference>
<dbReference type="SUPFAM" id="SSF52058">
    <property type="entry name" value="L domain-like"/>
    <property type="match status" value="1"/>
</dbReference>
<dbReference type="EMBL" id="PDCK01000044">
    <property type="protein sequence ID" value="PRQ25290.1"/>
    <property type="molecule type" value="Genomic_DNA"/>
</dbReference>
<evidence type="ECO:0000313" key="4">
    <source>
        <dbReference type="Proteomes" id="UP000238479"/>
    </source>
</evidence>
<organism evidence="3 4">
    <name type="scientific">Rosa chinensis</name>
    <name type="common">China rose</name>
    <dbReference type="NCBI Taxonomy" id="74649"/>
    <lineage>
        <taxon>Eukaryota</taxon>
        <taxon>Viridiplantae</taxon>
        <taxon>Streptophyta</taxon>
        <taxon>Embryophyta</taxon>
        <taxon>Tracheophyta</taxon>
        <taxon>Spermatophyta</taxon>
        <taxon>Magnoliopsida</taxon>
        <taxon>eudicotyledons</taxon>
        <taxon>Gunneridae</taxon>
        <taxon>Pentapetalae</taxon>
        <taxon>rosids</taxon>
        <taxon>fabids</taxon>
        <taxon>Rosales</taxon>
        <taxon>Rosaceae</taxon>
        <taxon>Rosoideae</taxon>
        <taxon>Rosoideae incertae sedis</taxon>
        <taxon>Rosa</taxon>
    </lineage>
</organism>
<gene>
    <name evidence="3" type="ORF">RchiOBHm_Chr6g0281941</name>
</gene>
<accession>A0A2P6PTM9</accession>
<sequence>MQMYPSRNSSKVVLETNAFTRMHKLRLLQLSHVQLSGRYEEFPAGLRWLCWIKFPLASLPTDFPLESLVALEMCYSSLRRLWRGTKVMQIHANSFPVW</sequence>
<evidence type="ECO:0000256" key="2">
    <source>
        <dbReference type="ARBA" id="ARBA00022737"/>
    </source>
</evidence>
<dbReference type="InterPro" id="IPR044974">
    <property type="entry name" value="Disease_R_plants"/>
</dbReference>
<dbReference type="PANTHER" id="PTHR11017">
    <property type="entry name" value="LEUCINE-RICH REPEAT-CONTAINING PROTEIN"/>
    <property type="match status" value="1"/>
</dbReference>
<dbReference type="OMA" id="MQIHANS"/>
<evidence type="ECO:0000313" key="3">
    <source>
        <dbReference type="EMBL" id="PRQ25290.1"/>
    </source>
</evidence>
<dbReference type="AlphaFoldDB" id="A0A2P6PTM9"/>
<keyword evidence="1" id="KW-0433">Leucine-rich repeat</keyword>
<keyword evidence="4" id="KW-1185">Reference proteome</keyword>
<reference evidence="3 4" key="1">
    <citation type="journal article" date="2018" name="Nat. Genet.">
        <title>The Rosa genome provides new insights in the design of modern roses.</title>
        <authorList>
            <person name="Bendahmane M."/>
        </authorList>
    </citation>
    <scope>NUCLEOTIDE SEQUENCE [LARGE SCALE GENOMIC DNA]</scope>
    <source>
        <strain evidence="4">cv. Old Blush</strain>
    </source>
</reference>
<name>A0A2P6PTM9_ROSCH</name>
<dbReference type="Proteomes" id="UP000238479">
    <property type="component" value="Chromosome 6"/>
</dbReference>
<dbReference type="GO" id="GO:0006952">
    <property type="term" value="P:defense response"/>
    <property type="evidence" value="ECO:0007669"/>
    <property type="project" value="InterPro"/>
</dbReference>
<proteinExistence type="predicted"/>
<dbReference type="InterPro" id="IPR011713">
    <property type="entry name" value="Leu-rich_rpt_3"/>
</dbReference>
<dbReference type="Gramene" id="PRQ25290">
    <property type="protein sequence ID" value="PRQ25290"/>
    <property type="gene ID" value="RchiOBHm_Chr6g0281941"/>
</dbReference>
<dbReference type="PANTHER" id="PTHR11017:SF563">
    <property type="entry name" value="TMV RESISTANCE PROTEIN N-LIKE"/>
    <property type="match status" value="1"/>
</dbReference>
<comment type="caution">
    <text evidence="3">The sequence shown here is derived from an EMBL/GenBank/DDBJ whole genome shotgun (WGS) entry which is preliminary data.</text>
</comment>